<evidence type="ECO:0000313" key="2">
    <source>
        <dbReference type="EMBL" id="AGZ40252.1"/>
    </source>
</evidence>
<dbReference type="Proteomes" id="UP000017746">
    <property type="component" value="Chromosome"/>
</dbReference>
<evidence type="ECO:0000259" key="1">
    <source>
        <dbReference type="Pfam" id="PF13460"/>
    </source>
</evidence>
<dbReference type="PANTHER" id="PTHR43162">
    <property type="match status" value="1"/>
</dbReference>
<accession>U5VTW5</accession>
<dbReference type="Pfam" id="PF13460">
    <property type="entry name" value="NAD_binding_10"/>
    <property type="match status" value="1"/>
</dbReference>
<dbReference type="PATRIC" id="fig|1246995.3.peg.2001"/>
<organism evidence="2 3">
    <name type="scientific">Actinoplanes friuliensis DSM 7358</name>
    <dbReference type="NCBI Taxonomy" id="1246995"/>
    <lineage>
        <taxon>Bacteria</taxon>
        <taxon>Bacillati</taxon>
        <taxon>Actinomycetota</taxon>
        <taxon>Actinomycetes</taxon>
        <taxon>Micromonosporales</taxon>
        <taxon>Micromonosporaceae</taxon>
        <taxon>Actinoplanes</taxon>
    </lineage>
</organism>
<feature type="domain" description="NAD(P)-binding" evidence="1">
    <location>
        <begin position="48"/>
        <end position="151"/>
    </location>
</feature>
<dbReference type="STRING" id="1246995.AFR_09815"/>
<dbReference type="AlphaFoldDB" id="U5VTW5"/>
<dbReference type="OrthoDB" id="116343at2"/>
<gene>
    <name evidence="2" type="ORF">AFR_09815</name>
</gene>
<evidence type="ECO:0000313" key="3">
    <source>
        <dbReference type="Proteomes" id="UP000017746"/>
    </source>
</evidence>
<dbReference type="InterPro" id="IPR036291">
    <property type="entry name" value="NAD(P)-bd_dom_sf"/>
</dbReference>
<dbReference type="SUPFAM" id="SSF51735">
    <property type="entry name" value="NAD(P)-binding Rossmann-fold domains"/>
    <property type="match status" value="1"/>
</dbReference>
<dbReference type="eggNOG" id="COG0702">
    <property type="taxonomic scope" value="Bacteria"/>
</dbReference>
<protein>
    <submittedName>
        <fullName evidence="2">NmrA family protein</fullName>
    </submittedName>
</protein>
<dbReference type="RefSeq" id="WP_023359948.1">
    <property type="nucleotide sequence ID" value="NC_022657.1"/>
</dbReference>
<name>U5VTW5_9ACTN</name>
<dbReference type="KEGG" id="afs:AFR_09815"/>
<dbReference type="InterPro" id="IPR051604">
    <property type="entry name" value="Ergot_Alk_Oxidoreductase"/>
</dbReference>
<dbReference type="InterPro" id="IPR016040">
    <property type="entry name" value="NAD(P)-bd_dom"/>
</dbReference>
<dbReference type="EMBL" id="CP006272">
    <property type="protein sequence ID" value="AGZ40252.1"/>
    <property type="molecule type" value="Genomic_DNA"/>
</dbReference>
<dbReference type="Gene3D" id="3.40.50.720">
    <property type="entry name" value="NAD(P)-binding Rossmann-like Domain"/>
    <property type="match status" value="1"/>
</dbReference>
<dbReference type="PANTHER" id="PTHR43162:SF1">
    <property type="entry name" value="PRESTALK A DIFFERENTIATION PROTEIN A"/>
    <property type="match status" value="1"/>
</dbReference>
<sequence>MILVTGATGNVGREAMRLLDGQGAGLSRSTPPPPFTGVEAVLYSPRAGTPELLTRAAEHGAKRVVVISAATVVQPVGDPRFIAEFTAAEEAARASGLEWTILHCADFASNTLAWAPQIRATGVVRGAYADAVTSTVDERDVAAVAVRVLQEAGHAGRAYLITGPQPLTQADKVRAIGAELTFEEVTPERVRQGMLAAGLPAEIPDRLLGSLADYARTPGPSSTTVAEVLGRPARTFAEWAADHAGVFSPR</sequence>
<keyword evidence="3" id="KW-1185">Reference proteome</keyword>
<dbReference type="HOGENOM" id="CLU_007383_10_6_11"/>
<proteinExistence type="predicted"/>
<reference evidence="2 3" key="1">
    <citation type="journal article" date="2014" name="J. Biotechnol.">
        <title>Complete genome sequence of the actinobacterium Actinoplanes friuliensis HAG 010964, producer of the lipopeptide antibiotic friulimycin.</title>
        <authorList>
            <person name="Ruckert C."/>
            <person name="Szczepanowski R."/>
            <person name="Albersmeier A."/>
            <person name="Goesmann A."/>
            <person name="Fischer N."/>
            <person name="Steinkamper A."/>
            <person name="Puhler A."/>
            <person name="Biener R."/>
            <person name="Schwartz D."/>
            <person name="Kalinowski J."/>
        </authorList>
    </citation>
    <scope>NUCLEOTIDE SEQUENCE [LARGE SCALE GENOMIC DNA]</scope>
    <source>
        <strain evidence="2 3">DSM 7358</strain>
    </source>
</reference>